<reference evidence="5" key="1">
    <citation type="submission" date="2016-10" db="EMBL/GenBank/DDBJ databases">
        <authorList>
            <person name="Varghese N."/>
            <person name="Submissions S."/>
        </authorList>
    </citation>
    <scope>NUCLEOTIDE SEQUENCE [LARGE SCALE GENOMIC DNA]</scope>
    <source>
        <strain evidence="5">DSM 17298</strain>
    </source>
</reference>
<name>A0A1H5S260_9BACT</name>
<dbReference type="EMBL" id="FNVR01000001">
    <property type="protein sequence ID" value="SEF44706.1"/>
    <property type="molecule type" value="Genomic_DNA"/>
</dbReference>
<dbReference type="PANTHER" id="PTHR43158:SF2">
    <property type="entry name" value="SKFA PEPTIDE EXPORT ATP-BINDING PROTEIN SKFE"/>
    <property type="match status" value="1"/>
</dbReference>
<feature type="domain" description="ABC transporter" evidence="3">
    <location>
        <begin position="7"/>
        <end position="258"/>
    </location>
</feature>
<sequence length="494" mass="56218">MKAKILLQIENAQVKYLGETIFQDLNFTWEEGQQWAIIGSSGRELTAFLETLRGTTHIPEGKISRPFSNDYTNQKNEEGRINSFRDLMAYVSQQFRFRNKSNLQNFYFQQRFNSSESDEAATVRELLTENSQGKSGNWTLGNVAELLRLTSLLDESILKLSNGETRRLTLALGLLSQPEIYLMDQPMTGLDVESRAAFGDFLKTIICKGIHILITTSPYEIPDGITHIAELGEGRISRTWKKGRDHFSPIQQRENPWDLSLLQTLVSTITPFEGRVIDLKNVSIRYGKKDILHQINWQVNSGERWLVKGKNGSGKSTLISLLIGENPQAYAQDFWLFGRKRGTGESIWELKKPIGFVAPELVRFFPANQTVRKVILSGFFDTMGLFRKTTLEQESKANDWLSLFKLETIADLPLNRISLEQQRWTLLARALIKSPMLLILDEASQGLDDSQRALFKMTIEKICAFSPISLIYVSHYIADIPDSVNKTLDLGLKN</sequence>
<evidence type="ECO:0000259" key="3">
    <source>
        <dbReference type="PROSITE" id="PS50893"/>
    </source>
</evidence>
<keyword evidence="5" id="KW-1185">Reference proteome</keyword>
<dbReference type="GO" id="GO:0016887">
    <property type="term" value="F:ATP hydrolysis activity"/>
    <property type="evidence" value="ECO:0007669"/>
    <property type="project" value="InterPro"/>
</dbReference>
<dbReference type="Pfam" id="PF00005">
    <property type="entry name" value="ABC_tran"/>
    <property type="match status" value="2"/>
</dbReference>
<dbReference type="InterPro" id="IPR003593">
    <property type="entry name" value="AAA+_ATPase"/>
</dbReference>
<dbReference type="Proteomes" id="UP000236736">
    <property type="component" value="Unassembled WGS sequence"/>
</dbReference>
<gene>
    <name evidence="4" type="ORF">SAMN03080598_00249</name>
</gene>
<dbReference type="OrthoDB" id="9789994at2"/>
<dbReference type="STRING" id="1120964.GCA_001313265_00378"/>
<dbReference type="PROSITE" id="PS50893">
    <property type="entry name" value="ABC_TRANSPORTER_2"/>
    <property type="match status" value="2"/>
</dbReference>
<dbReference type="InterPro" id="IPR003439">
    <property type="entry name" value="ABC_transporter-like_ATP-bd"/>
</dbReference>
<protein>
    <submittedName>
        <fullName evidence="4">Molybdate transport system ATP-binding protein</fullName>
    </submittedName>
</protein>
<dbReference type="RefSeq" id="WP_103922976.1">
    <property type="nucleotide sequence ID" value="NZ_FNVR01000001.1"/>
</dbReference>
<keyword evidence="2 4" id="KW-0067">ATP-binding</keyword>
<dbReference type="SMART" id="SM00382">
    <property type="entry name" value="AAA"/>
    <property type="match status" value="1"/>
</dbReference>
<keyword evidence="1" id="KW-0547">Nucleotide-binding</keyword>
<dbReference type="Gene3D" id="3.40.50.300">
    <property type="entry name" value="P-loop containing nucleotide triphosphate hydrolases"/>
    <property type="match status" value="2"/>
</dbReference>
<evidence type="ECO:0000256" key="1">
    <source>
        <dbReference type="ARBA" id="ARBA00022741"/>
    </source>
</evidence>
<dbReference type="PANTHER" id="PTHR43158">
    <property type="entry name" value="SKFA PEPTIDE EXPORT ATP-BINDING PROTEIN SKFE"/>
    <property type="match status" value="1"/>
</dbReference>
<accession>A0A1H5S260</accession>
<dbReference type="InterPro" id="IPR027417">
    <property type="entry name" value="P-loop_NTPase"/>
</dbReference>
<dbReference type="AlphaFoldDB" id="A0A1H5S260"/>
<proteinExistence type="predicted"/>
<organism evidence="4 5">
    <name type="scientific">Algoriphagus boritolerans DSM 17298 = JCM 18970</name>
    <dbReference type="NCBI Taxonomy" id="1120964"/>
    <lineage>
        <taxon>Bacteria</taxon>
        <taxon>Pseudomonadati</taxon>
        <taxon>Bacteroidota</taxon>
        <taxon>Cytophagia</taxon>
        <taxon>Cytophagales</taxon>
        <taxon>Cyclobacteriaceae</taxon>
        <taxon>Algoriphagus</taxon>
    </lineage>
</organism>
<dbReference type="GO" id="GO:0005524">
    <property type="term" value="F:ATP binding"/>
    <property type="evidence" value="ECO:0007669"/>
    <property type="project" value="UniProtKB-KW"/>
</dbReference>
<dbReference type="SUPFAM" id="SSF52540">
    <property type="entry name" value="P-loop containing nucleoside triphosphate hydrolases"/>
    <property type="match status" value="2"/>
</dbReference>
<evidence type="ECO:0000313" key="4">
    <source>
        <dbReference type="EMBL" id="SEF44706.1"/>
    </source>
</evidence>
<feature type="domain" description="ABC transporter" evidence="3">
    <location>
        <begin position="277"/>
        <end position="490"/>
    </location>
</feature>
<evidence type="ECO:0000256" key="2">
    <source>
        <dbReference type="ARBA" id="ARBA00022840"/>
    </source>
</evidence>
<evidence type="ECO:0000313" key="5">
    <source>
        <dbReference type="Proteomes" id="UP000236736"/>
    </source>
</evidence>